<keyword evidence="3" id="KW-1185">Reference proteome</keyword>
<name>A0ABS8SX75_DATST</name>
<evidence type="ECO:0000313" key="3">
    <source>
        <dbReference type="Proteomes" id="UP000823775"/>
    </source>
</evidence>
<sequence length="199" mass="22377">MAIMAICSDEIIKYLWQFVVTKNIQKKRDREELEESGDQETQRGPEFSFPPHYNIFAREESSTLQQYGDLVGILGSQGSNIGSTYYRPGLEFNDGDHHAQNDYNLNIATYSVMSDTDNGDATTNNLGVANANCRQYVGETSMSHPNNIFTTTHANENEGSESNEIDCDAYIDLSNIDDLFQKIESRIAKLPNEHGSKFD</sequence>
<evidence type="ECO:0000256" key="1">
    <source>
        <dbReference type="SAM" id="MobiDB-lite"/>
    </source>
</evidence>
<reference evidence="2 3" key="1">
    <citation type="journal article" date="2021" name="BMC Genomics">
        <title>Datura genome reveals duplications of psychoactive alkaloid biosynthetic genes and high mutation rate following tissue culture.</title>
        <authorList>
            <person name="Rajewski A."/>
            <person name="Carter-House D."/>
            <person name="Stajich J."/>
            <person name="Litt A."/>
        </authorList>
    </citation>
    <scope>NUCLEOTIDE SEQUENCE [LARGE SCALE GENOMIC DNA]</scope>
    <source>
        <strain evidence="2">AR-01</strain>
    </source>
</reference>
<dbReference type="Proteomes" id="UP000823775">
    <property type="component" value="Unassembled WGS sequence"/>
</dbReference>
<organism evidence="2 3">
    <name type="scientific">Datura stramonium</name>
    <name type="common">Jimsonweed</name>
    <name type="synonym">Common thornapple</name>
    <dbReference type="NCBI Taxonomy" id="4076"/>
    <lineage>
        <taxon>Eukaryota</taxon>
        <taxon>Viridiplantae</taxon>
        <taxon>Streptophyta</taxon>
        <taxon>Embryophyta</taxon>
        <taxon>Tracheophyta</taxon>
        <taxon>Spermatophyta</taxon>
        <taxon>Magnoliopsida</taxon>
        <taxon>eudicotyledons</taxon>
        <taxon>Gunneridae</taxon>
        <taxon>Pentapetalae</taxon>
        <taxon>asterids</taxon>
        <taxon>lamiids</taxon>
        <taxon>Solanales</taxon>
        <taxon>Solanaceae</taxon>
        <taxon>Solanoideae</taxon>
        <taxon>Datureae</taxon>
        <taxon>Datura</taxon>
    </lineage>
</organism>
<accession>A0ABS8SX75</accession>
<feature type="region of interest" description="Disordered" evidence="1">
    <location>
        <begin position="27"/>
        <end position="50"/>
    </location>
</feature>
<protein>
    <submittedName>
        <fullName evidence="2">Uncharacterized protein</fullName>
    </submittedName>
</protein>
<proteinExistence type="predicted"/>
<evidence type="ECO:0000313" key="2">
    <source>
        <dbReference type="EMBL" id="MCD7463396.1"/>
    </source>
</evidence>
<gene>
    <name evidence="2" type="ORF">HAX54_050489</name>
</gene>
<comment type="caution">
    <text evidence="2">The sequence shown here is derived from an EMBL/GenBank/DDBJ whole genome shotgun (WGS) entry which is preliminary data.</text>
</comment>
<dbReference type="EMBL" id="JACEIK010000883">
    <property type="protein sequence ID" value="MCD7463396.1"/>
    <property type="molecule type" value="Genomic_DNA"/>
</dbReference>